<dbReference type="InterPro" id="IPR008393">
    <property type="entry name" value="Adenovirus_late_L2_mu_core"/>
</dbReference>
<keyword evidence="2" id="KW-0946">Virion</keyword>
<organismHost>
    <name type="scientific">Homo sapiens</name>
    <name type="common">Human</name>
    <dbReference type="NCBI Taxonomy" id="9606"/>
</organismHost>
<keyword evidence="5" id="KW-0812">Transmembrane</keyword>
<reference evidence="6" key="1">
    <citation type="submission" date="2018-06" db="EMBL/GenBank/DDBJ databases">
        <title>Clinical manifestation and genomic features of a case of adenovirus 41 diarrhea in children.</title>
        <authorList>
            <person name="Wang Y."/>
            <person name="Tong Y."/>
            <person name="Chen M."/>
        </authorList>
    </citation>
    <scope>NUCLEOTIDE SEQUENCE [LARGE SCALE GENOMIC DNA]</scope>
    <source>
        <strain evidence="6">Anhui/2018</strain>
    </source>
</reference>
<comment type="subcellular location">
    <subcellularLocation>
        <location evidence="1">Virion</location>
    </subcellularLocation>
</comment>
<evidence type="ECO:0000256" key="2">
    <source>
        <dbReference type="ARBA" id="ARBA00022844"/>
    </source>
</evidence>
<keyword evidence="3" id="KW-0426">Late protein</keyword>
<evidence type="ECO:0000256" key="3">
    <source>
        <dbReference type="ARBA" id="ARBA00022921"/>
    </source>
</evidence>
<evidence type="ECO:0000256" key="5">
    <source>
        <dbReference type="SAM" id="Phobius"/>
    </source>
</evidence>
<dbReference type="EMBL" id="MH465394">
    <property type="protein sequence ID" value="QBE90299.1"/>
    <property type="molecule type" value="Genomic_DNA"/>
</dbReference>
<accession>A0A411LDA8</accession>
<evidence type="ECO:0000256" key="4">
    <source>
        <dbReference type="ARBA" id="ARBA00023125"/>
    </source>
</evidence>
<keyword evidence="5" id="KW-1133">Transmembrane helix</keyword>
<feature type="transmembrane region" description="Helical" evidence="5">
    <location>
        <begin position="21"/>
        <end position="41"/>
    </location>
</feature>
<dbReference type="Pfam" id="PF05829">
    <property type="entry name" value="Adeno_PX"/>
    <property type="match status" value="1"/>
</dbReference>
<protein>
    <submittedName>
        <fullName evidence="6">L2 pMu</fullName>
    </submittedName>
</protein>
<keyword evidence="5" id="KW-0472">Membrane</keyword>
<dbReference type="Proteomes" id="UP000320000">
    <property type="component" value="Segment"/>
</dbReference>
<dbReference type="GO" id="GO:0019013">
    <property type="term" value="C:viral nucleocapsid"/>
    <property type="evidence" value="ECO:0007669"/>
    <property type="project" value="InterPro"/>
</dbReference>
<evidence type="ECO:0000256" key="1">
    <source>
        <dbReference type="ARBA" id="ARBA00004328"/>
    </source>
</evidence>
<name>A0A411LDA8_ADE41</name>
<dbReference type="GO" id="GO:0003677">
    <property type="term" value="F:DNA binding"/>
    <property type="evidence" value="ECO:0007669"/>
    <property type="project" value="UniProtKB-KW"/>
</dbReference>
<sequence>MLGSGRRRALRRRMKGGFLPALIPIIAAAIGAIPGIASVALQARKQ</sequence>
<evidence type="ECO:0000313" key="6">
    <source>
        <dbReference type="EMBL" id="QBE90299.1"/>
    </source>
</evidence>
<proteinExistence type="predicted"/>
<organism evidence="6">
    <name type="scientific">Human adenovirus F serotype 41</name>
    <name type="common">HAdV-41</name>
    <name type="synonym">Human adenovirus 41</name>
    <dbReference type="NCBI Taxonomy" id="10524"/>
    <lineage>
        <taxon>Viruses</taxon>
        <taxon>Varidnaviria</taxon>
        <taxon>Bamfordvirae</taxon>
        <taxon>Preplasmiviricota</taxon>
        <taxon>Polisuviricotina</taxon>
        <taxon>Pharingeaviricetes</taxon>
        <taxon>Rowavirales</taxon>
        <taxon>Adenoviridae</taxon>
        <taxon>Mastadenovirus</taxon>
        <taxon>Mastadenovirus faecale</taxon>
        <taxon>Human mastadenovirus F</taxon>
    </lineage>
</organism>
<keyword evidence="4" id="KW-0238">DNA-binding</keyword>